<dbReference type="RefSeq" id="WP_210659301.1">
    <property type="nucleotide sequence ID" value="NZ_JAGKQQ010000001.1"/>
</dbReference>
<keyword evidence="1" id="KW-1133">Transmembrane helix</keyword>
<evidence type="ECO:0008006" key="5">
    <source>
        <dbReference type="Google" id="ProtNLM"/>
    </source>
</evidence>
<feature type="signal peptide" evidence="2">
    <location>
        <begin position="1"/>
        <end position="27"/>
    </location>
</feature>
<evidence type="ECO:0000313" key="4">
    <source>
        <dbReference type="Proteomes" id="UP000676565"/>
    </source>
</evidence>
<keyword evidence="1" id="KW-0812">Transmembrane</keyword>
<keyword evidence="4" id="KW-1185">Reference proteome</keyword>
<organism evidence="3 4">
    <name type="scientific">Gemmata palustris</name>
    <dbReference type="NCBI Taxonomy" id="2822762"/>
    <lineage>
        <taxon>Bacteria</taxon>
        <taxon>Pseudomonadati</taxon>
        <taxon>Planctomycetota</taxon>
        <taxon>Planctomycetia</taxon>
        <taxon>Gemmatales</taxon>
        <taxon>Gemmataceae</taxon>
        <taxon>Gemmata</taxon>
    </lineage>
</organism>
<dbReference type="Pfam" id="PF14224">
    <property type="entry name" value="DUF4331"/>
    <property type="match status" value="1"/>
</dbReference>
<dbReference type="Proteomes" id="UP000676565">
    <property type="component" value="Unassembled WGS sequence"/>
</dbReference>
<feature type="transmembrane region" description="Helical" evidence="1">
    <location>
        <begin position="380"/>
        <end position="402"/>
    </location>
</feature>
<accession>A0ABS5BZT8</accession>
<evidence type="ECO:0000256" key="2">
    <source>
        <dbReference type="SAM" id="SignalP"/>
    </source>
</evidence>
<comment type="caution">
    <text evidence="3">The sequence shown here is derived from an EMBL/GenBank/DDBJ whole genome shotgun (WGS) entry which is preliminary data.</text>
</comment>
<dbReference type="EMBL" id="JAGKQQ010000001">
    <property type="protein sequence ID" value="MBP3958902.1"/>
    <property type="molecule type" value="Genomic_DNA"/>
</dbReference>
<evidence type="ECO:0000313" key="3">
    <source>
        <dbReference type="EMBL" id="MBP3958902.1"/>
    </source>
</evidence>
<protein>
    <recommendedName>
        <fullName evidence="5">DUF2330 domain-containing protein</fullName>
    </recommendedName>
</protein>
<keyword evidence="1" id="KW-0472">Membrane</keyword>
<name>A0ABS5BZT8_9BACT</name>
<proteinExistence type="predicted"/>
<feature type="chain" id="PRO_5045561211" description="DUF2330 domain-containing protein" evidence="2">
    <location>
        <begin position="28"/>
        <end position="438"/>
    </location>
</feature>
<sequence length="438" mass="49490">MIALHHRPLGWIAAALLVALVATPVAASDHADPITLDRQEGGITDLFVFPASDMVRRVKEPAGKDQPERTRAVTSKEANRLVIVFCVRRSLTASPPFEGLDQFTYKIHADLHSANEASFQKDDPNLARYGGTIKAPENIDPDFTITIRLDNNTKFVEKDVSIKEGTEWKRPKMADNIQWYSGVRDDPFIFPMFFGTNVIAMAISIPFDCFPGGQQDFLFWATSHNRSTQIDHVGRSQRTQLPRFDVLNTLPPKEHVSALHKQDQDPGLKTDFLRTRIRPVFNLRPYDFQPDVMVYTRRFDARFPNGRQLEDDVADLTCKQGDCQLFELSFALKDPKPYAATGGRPNKNDKEFSDTFPYLADPWPDKDPVPVPQLTSKNQFYVIAAIVLIVLVFLFPWALYFWSKKQLRRLRATLLTRIPQPPAAPGLTPSARPAGGAQ</sequence>
<keyword evidence="2" id="KW-0732">Signal</keyword>
<reference evidence="3 4" key="1">
    <citation type="submission" date="2021-04" db="EMBL/GenBank/DDBJ databases">
        <authorList>
            <person name="Ivanova A."/>
        </authorList>
    </citation>
    <scope>NUCLEOTIDE SEQUENCE [LARGE SCALE GENOMIC DNA]</scope>
    <source>
        <strain evidence="3 4">G18</strain>
    </source>
</reference>
<evidence type="ECO:0000256" key="1">
    <source>
        <dbReference type="SAM" id="Phobius"/>
    </source>
</evidence>
<gene>
    <name evidence="3" type="ORF">J8F10_26960</name>
</gene>
<dbReference type="InterPro" id="IPR025566">
    <property type="entry name" value="DUF4331"/>
</dbReference>